<dbReference type="Proteomes" id="UP000007266">
    <property type="component" value="Linkage group 1"/>
</dbReference>
<feature type="region of interest" description="Disordered" evidence="6">
    <location>
        <begin position="1"/>
        <end position="38"/>
    </location>
</feature>
<name>D6W789_TRICA</name>
<feature type="compositionally biased region" description="Acidic residues" evidence="6">
    <location>
        <begin position="21"/>
        <end position="32"/>
    </location>
</feature>
<keyword evidence="4" id="KW-0967">Endosome</keyword>
<evidence type="ECO:0000256" key="1">
    <source>
        <dbReference type="ARBA" id="ARBA00004412"/>
    </source>
</evidence>
<keyword evidence="8" id="KW-1185">Reference proteome</keyword>
<organism evidence="7 8">
    <name type="scientific">Tribolium castaneum</name>
    <name type="common">Red flour beetle</name>
    <dbReference type="NCBI Taxonomy" id="7070"/>
    <lineage>
        <taxon>Eukaryota</taxon>
        <taxon>Metazoa</taxon>
        <taxon>Ecdysozoa</taxon>
        <taxon>Arthropoda</taxon>
        <taxon>Hexapoda</taxon>
        <taxon>Insecta</taxon>
        <taxon>Pterygota</taxon>
        <taxon>Neoptera</taxon>
        <taxon>Endopterygota</taxon>
        <taxon>Coleoptera</taxon>
        <taxon>Polyphaga</taxon>
        <taxon>Cucujiformia</taxon>
        <taxon>Tenebrionidae</taxon>
        <taxon>Tenebrionidae incertae sedis</taxon>
        <taxon>Tribolium</taxon>
    </lineage>
</organism>
<dbReference type="KEGG" id="tca:103313044"/>
<dbReference type="OMA" id="RMELWMQ"/>
<dbReference type="GO" id="GO:0005770">
    <property type="term" value="C:late endosome"/>
    <property type="evidence" value="ECO:0007669"/>
    <property type="project" value="UniProtKB-SubCell"/>
</dbReference>
<sequence length="382" mass="44171">MASNEDDFWNESSSSQQNFFDGDDEVTPEEDVFSGVSQPQAVLPIDALISKEDLKKLLDDMDYEEEQVGLSPEDAIKKMFCGRNVPLTPYKSLEDKLKLLDTAIDIADGDSILTVLLFMKKTLCPNIFYTQLAKRNIAVVQYANYLVDANDSEGLVELFLATRNISYMKQIYYLLAKDDLSRDSLLKKLQQFNVNHAHNFYSPEERWEIEENIAFLEFQIKHNLSSKSVIELLTNLYMTNDNSGLIDEFQKQFKIDSFQSDWVMMSVCCKLQNWDKLLTTFINKSVWVIKKRVLKSSIRPDLFVLAISRYKPPENILEQFIGCVSDASKRLALAEKLDVHTYVINYYVEQKDKMALLKYMERVEPESQAMYLLKSSLNNPVH</sequence>
<dbReference type="eggNOG" id="KOG4677">
    <property type="taxonomic scope" value="Eukaryota"/>
</dbReference>
<gene>
    <name evidence="7" type="primary">GLEAN_14243</name>
    <name evidence="7" type="ORF">TcasGA2_TC014243</name>
</gene>
<reference evidence="7 8" key="1">
    <citation type="journal article" date="2008" name="Nature">
        <title>The genome of the model beetle and pest Tribolium castaneum.</title>
        <authorList>
            <consortium name="Tribolium Genome Sequencing Consortium"/>
            <person name="Richards S."/>
            <person name="Gibbs R.A."/>
            <person name="Weinstock G.M."/>
            <person name="Brown S.J."/>
            <person name="Denell R."/>
            <person name="Beeman R.W."/>
            <person name="Gibbs R."/>
            <person name="Beeman R.W."/>
            <person name="Brown S.J."/>
            <person name="Bucher G."/>
            <person name="Friedrich M."/>
            <person name="Grimmelikhuijzen C.J."/>
            <person name="Klingler M."/>
            <person name="Lorenzen M."/>
            <person name="Richards S."/>
            <person name="Roth S."/>
            <person name="Schroder R."/>
            <person name="Tautz D."/>
            <person name="Zdobnov E.M."/>
            <person name="Muzny D."/>
            <person name="Gibbs R.A."/>
            <person name="Weinstock G.M."/>
            <person name="Attaway T."/>
            <person name="Bell S."/>
            <person name="Buhay C.J."/>
            <person name="Chandrabose M.N."/>
            <person name="Chavez D."/>
            <person name="Clerk-Blankenburg K.P."/>
            <person name="Cree A."/>
            <person name="Dao M."/>
            <person name="Davis C."/>
            <person name="Chacko J."/>
            <person name="Dinh H."/>
            <person name="Dugan-Rocha S."/>
            <person name="Fowler G."/>
            <person name="Garner T.T."/>
            <person name="Garnes J."/>
            <person name="Gnirke A."/>
            <person name="Hawes A."/>
            <person name="Hernandez J."/>
            <person name="Hines S."/>
            <person name="Holder M."/>
            <person name="Hume J."/>
            <person name="Jhangiani S.N."/>
            <person name="Joshi V."/>
            <person name="Khan Z.M."/>
            <person name="Jackson L."/>
            <person name="Kovar C."/>
            <person name="Kowis A."/>
            <person name="Lee S."/>
            <person name="Lewis L.R."/>
            <person name="Margolis J."/>
            <person name="Morgan M."/>
            <person name="Nazareth L.V."/>
            <person name="Nguyen N."/>
            <person name="Okwuonu G."/>
            <person name="Parker D."/>
            <person name="Richards S."/>
            <person name="Ruiz S.J."/>
            <person name="Santibanez J."/>
            <person name="Savard J."/>
            <person name="Scherer S.E."/>
            <person name="Schneider B."/>
            <person name="Sodergren E."/>
            <person name="Tautz D."/>
            <person name="Vattahil S."/>
            <person name="Villasana D."/>
            <person name="White C.S."/>
            <person name="Wright R."/>
            <person name="Park Y."/>
            <person name="Beeman R.W."/>
            <person name="Lord J."/>
            <person name="Oppert B."/>
            <person name="Lorenzen M."/>
            <person name="Brown S."/>
            <person name="Wang L."/>
            <person name="Savard J."/>
            <person name="Tautz D."/>
            <person name="Richards S."/>
            <person name="Weinstock G."/>
            <person name="Gibbs R.A."/>
            <person name="Liu Y."/>
            <person name="Worley K."/>
            <person name="Weinstock G."/>
            <person name="Elsik C.G."/>
            <person name="Reese J.T."/>
            <person name="Elhaik E."/>
            <person name="Landan G."/>
            <person name="Graur D."/>
            <person name="Arensburger P."/>
            <person name="Atkinson P."/>
            <person name="Beeman R.W."/>
            <person name="Beidler J."/>
            <person name="Brown S.J."/>
            <person name="Demuth J.P."/>
            <person name="Drury D.W."/>
            <person name="Du Y.Z."/>
            <person name="Fujiwara H."/>
            <person name="Lorenzen M."/>
            <person name="Maselli V."/>
            <person name="Osanai M."/>
            <person name="Park Y."/>
            <person name="Robertson H.M."/>
            <person name="Tu Z."/>
            <person name="Wang J.J."/>
            <person name="Wang S."/>
            <person name="Richards S."/>
            <person name="Song H."/>
            <person name="Zhang L."/>
            <person name="Sodergren E."/>
            <person name="Werner D."/>
            <person name="Stanke M."/>
            <person name="Morgenstern B."/>
            <person name="Solovyev V."/>
            <person name="Kosarev P."/>
            <person name="Brown G."/>
            <person name="Chen H.C."/>
            <person name="Ermolaeva O."/>
            <person name="Hlavina W."/>
            <person name="Kapustin Y."/>
            <person name="Kiryutin B."/>
            <person name="Kitts P."/>
            <person name="Maglott D."/>
            <person name="Pruitt K."/>
            <person name="Sapojnikov V."/>
            <person name="Souvorov A."/>
            <person name="Mackey A.J."/>
            <person name="Waterhouse R.M."/>
            <person name="Wyder S."/>
            <person name="Zdobnov E.M."/>
            <person name="Zdobnov E.M."/>
            <person name="Wyder S."/>
            <person name="Kriventseva E.V."/>
            <person name="Kadowaki T."/>
            <person name="Bork P."/>
            <person name="Aranda M."/>
            <person name="Bao R."/>
            <person name="Beermann A."/>
            <person name="Berns N."/>
            <person name="Bolognesi R."/>
            <person name="Bonneton F."/>
            <person name="Bopp D."/>
            <person name="Brown S.J."/>
            <person name="Bucher G."/>
            <person name="Butts T."/>
            <person name="Chaumot A."/>
            <person name="Denell R.E."/>
            <person name="Ferrier D.E."/>
            <person name="Friedrich M."/>
            <person name="Gordon C.M."/>
            <person name="Jindra M."/>
            <person name="Klingler M."/>
            <person name="Lan Q."/>
            <person name="Lattorff H.M."/>
            <person name="Laudet V."/>
            <person name="von Levetsow C."/>
            <person name="Liu Z."/>
            <person name="Lutz R."/>
            <person name="Lynch J.A."/>
            <person name="da Fonseca R.N."/>
            <person name="Posnien N."/>
            <person name="Reuter R."/>
            <person name="Roth S."/>
            <person name="Savard J."/>
            <person name="Schinko J.B."/>
            <person name="Schmitt C."/>
            <person name="Schoppmeier M."/>
            <person name="Schroder R."/>
            <person name="Shippy T.D."/>
            <person name="Simonnet F."/>
            <person name="Marques-Souza H."/>
            <person name="Tautz D."/>
            <person name="Tomoyasu Y."/>
            <person name="Trauner J."/>
            <person name="Van der Zee M."/>
            <person name="Vervoort M."/>
            <person name="Wittkopp N."/>
            <person name="Wimmer E.A."/>
            <person name="Yang X."/>
            <person name="Jones A.K."/>
            <person name="Sattelle D.B."/>
            <person name="Ebert P.R."/>
            <person name="Nelson D."/>
            <person name="Scott J.G."/>
            <person name="Beeman R.W."/>
            <person name="Muthukrishnan S."/>
            <person name="Kramer K.J."/>
            <person name="Arakane Y."/>
            <person name="Beeman R.W."/>
            <person name="Zhu Q."/>
            <person name="Hogenkamp D."/>
            <person name="Dixit R."/>
            <person name="Oppert B."/>
            <person name="Jiang H."/>
            <person name="Zou Z."/>
            <person name="Marshall J."/>
            <person name="Elpidina E."/>
            <person name="Vinokurov K."/>
            <person name="Oppert C."/>
            <person name="Zou Z."/>
            <person name="Evans J."/>
            <person name="Lu Z."/>
            <person name="Zhao P."/>
            <person name="Sumathipala N."/>
            <person name="Altincicek B."/>
            <person name="Vilcinskas A."/>
            <person name="Williams M."/>
            <person name="Hultmark D."/>
            <person name="Hetru C."/>
            <person name="Jiang H."/>
            <person name="Grimmelikhuijzen C.J."/>
            <person name="Hauser F."/>
            <person name="Cazzamali G."/>
            <person name="Williamson M."/>
            <person name="Park Y."/>
            <person name="Li B."/>
            <person name="Tanaka Y."/>
            <person name="Predel R."/>
            <person name="Neupert S."/>
            <person name="Schachtner J."/>
            <person name="Verleyen P."/>
            <person name="Raible F."/>
            <person name="Bork P."/>
            <person name="Friedrich M."/>
            <person name="Walden K.K."/>
            <person name="Robertson H.M."/>
            <person name="Angeli S."/>
            <person name="Foret S."/>
            <person name="Bucher G."/>
            <person name="Schuetz S."/>
            <person name="Maleszka R."/>
            <person name="Wimmer E.A."/>
            <person name="Beeman R.W."/>
            <person name="Lorenzen M."/>
            <person name="Tomoyasu Y."/>
            <person name="Miller S.C."/>
            <person name="Grossmann D."/>
            <person name="Bucher G."/>
        </authorList>
    </citation>
    <scope>NUCLEOTIDE SEQUENCE [LARGE SCALE GENOMIC DNA]</scope>
    <source>
        <strain evidence="7 8">Georgia GA2</strain>
    </source>
</reference>
<dbReference type="EMBL" id="KQ971307">
    <property type="protein sequence ID" value="EFA11528.2"/>
    <property type="molecule type" value="Genomic_DNA"/>
</dbReference>
<evidence type="ECO:0000313" key="7">
    <source>
        <dbReference type="EMBL" id="EFA11528.2"/>
    </source>
</evidence>
<protein>
    <recommendedName>
        <fullName evidence="9">Vps16 C-terminal domain-containing protein</fullName>
    </recommendedName>
</protein>
<feature type="compositionally biased region" description="Polar residues" evidence="6">
    <location>
        <begin position="10"/>
        <end position="19"/>
    </location>
</feature>
<evidence type="ECO:0000313" key="8">
    <source>
        <dbReference type="Proteomes" id="UP000007266"/>
    </source>
</evidence>
<dbReference type="STRING" id="7070.D6W789"/>
<dbReference type="GO" id="GO:0006886">
    <property type="term" value="P:intracellular protein transport"/>
    <property type="evidence" value="ECO:0000318"/>
    <property type="project" value="GO_Central"/>
</dbReference>
<evidence type="ECO:0008006" key="9">
    <source>
        <dbReference type="Google" id="ProtNLM"/>
    </source>
</evidence>
<accession>D6W789</accession>
<dbReference type="GO" id="GO:0007034">
    <property type="term" value="P:vacuolar transport"/>
    <property type="evidence" value="ECO:0000318"/>
    <property type="project" value="GO_Central"/>
</dbReference>
<dbReference type="GO" id="GO:0005769">
    <property type="term" value="C:early endosome"/>
    <property type="evidence" value="ECO:0007669"/>
    <property type="project" value="UniProtKB-SubCell"/>
</dbReference>
<dbReference type="InParanoid" id="D6W789"/>
<proteinExistence type="predicted"/>
<evidence type="ECO:0000256" key="6">
    <source>
        <dbReference type="SAM" id="MobiDB-lite"/>
    </source>
</evidence>
<dbReference type="FunCoup" id="D6W789">
    <property type="interactions" value="1449"/>
</dbReference>
<comment type="subcellular location">
    <subcellularLocation>
        <location evidence="2">Cytoplasmic vesicle</location>
    </subcellularLocation>
    <subcellularLocation>
        <location evidence="1">Early endosome</location>
    </subcellularLocation>
    <subcellularLocation>
        <location evidence="3">Late endosome</location>
    </subcellularLocation>
</comment>
<dbReference type="HOGENOM" id="CLU_728301_0_0_1"/>
<reference evidence="7 8" key="2">
    <citation type="journal article" date="2010" name="Nucleic Acids Res.">
        <title>BeetleBase in 2010: revisions to provide comprehensive genomic information for Tribolium castaneum.</title>
        <authorList>
            <person name="Kim H.S."/>
            <person name="Murphy T."/>
            <person name="Xia J."/>
            <person name="Caragea D."/>
            <person name="Park Y."/>
            <person name="Beeman R.W."/>
            <person name="Lorenzen M.D."/>
            <person name="Butcher S."/>
            <person name="Manak J.R."/>
            <person name="Brown S.J."/>
        </authorList>
    </citation>
    <scope>GENOME REANNOTATION</scope>
    <source>
        <strain evidence="7 8">Georgia GA2</strain>
    </source>
</reference>
<dbReference type="InterPro" id="IPR040057">
    <property type="entry name" value="Spe-39"/>
</dbReference>
<evidence type="ECO:0000256" key="5">
    <source>
        <dbReference type="ARBA" id="ARBA00023329"/>
    </source>
</evidence>
<dbReference type="AlphaFoldDB" id="D6W789"/>
<dbReference type="PANTHER" id="PTHR13364">
    <property type="entry name" value="DEFECTIVE SPERMATOGENESIS PROTEIN 39"/>
    <property type="match status" value="1"/>
</dbReference>
<dbReference type="GO" id="GO:0005737">
    <property type="term" value="C:cytoplasm"/>
    <property type="evidence" value="ECO:0000318"/>
    <property type="project" value="GO_Central"/>
</dbReference>
<evidence type="ECO:0000256" key="3">
    <source>
        <dbReference type="ARBA" id="ARBA00004603"/>
    </source>
</evidence>
<evidence type="ECO:0000256" key="2">
    <source>
        <dbReference type="ARBA" id="ARBA00004541"/>
    </source>
</evidence>
<dbReference type="OrthoDB" id="9977282at2759"/>
<evidence type="ECO:0000256" key="4">
    <source>
        <dbReference type="ARBA" id="ARBA00022753"/>
    </source>
</evidence>
<dbReference type="PANTHER" id="PTHR13364:SF6">
    <property type="entry name" value="SPERMATOGENESIS-DEFECTIVE PROTEIN 39 HOMOLOG"/>
    <property type="match status" value="1"/>
</dbReference>
<keyword evidence="5" id="KW-0968">Cytoplasmic vesicle</keyword>